<keyword evidence="2" id="KW-1185">Reference proteome</keyword>
<dbReference type="Proteomes" id="UP001234297">
    <property type="component" value="Chromosome 6"/>
</dbReference>
<gene>
    <name evidence="1" type="ORF">MRB53_019454</name>
</gene>
<comment type="caution">
    <text evidence="1">The sequence shown here is derived from an EMBL/GenBank/DDBJ whole genome shotgun (WGS) entry which is preliminary data.</text>
</comment>
<protein>
    <submittedName>
        <fullName evidence="1">Uncharacterized protein</fullName>
    </submittedName>
</protein>
<evidence type="ECO:0000313" key="2">
    <source>
        <dbReference type="Proteomes" id="UP001234297"/>
    </source>
</evidence>
<name>A0ACC2KZ79_PERAE</name>
<organism evidence="1 2">
    <name type="scientific">Persea americana</name>
    <name type="common">Avocado</name>
    <dbReference type="NCBI Taxonomy" id="3435"/>
    <lineage>
        <taxon>Eukaryota</taxon>
        <taxon>Viridiplantae</taxon>
        <taxon>Streptophyta</taxon>
        <taxon>Embryophyta</taxon>
        <taxon>Tracheophyta</taxon>
        <taxon>Spermatophyta</taxon>
        <taxon>Magnoliopsida</taxon>
        <taxon>Magnoliidae</taxon>
        <taxon>Laurales</taxon>
        <taxon>Lauraceae</taxon>
        <taxon>Persea</taxon>
    </lineage>
</organism>
<sequence length="486" mass="53770">MEESRGIPRCRTWNFNRNAKLESVTTHLTISGTISKITANLDHRDKRPTIPLARGDPSHSPCFRTTPIAEDAIISAVRSAQFNSYAPRFGLLPARRAIAEYLSRDLPCKLSPDDVFLTVGCKQAIKIVISALALPRANILLPRPAYPFYDSYATQYGVEARYCDLIPERNWEIDLDSVESVADENTVAIVIINPGNPCGNVFTYEQLAKVAETARDLGILVISDEVYGHLTFGNNPFVPMGVFGSVVPVITVGSISKRWVVPGWRLGWLVTCDHKGILKEAKIVDHIKNCRDVSSSPATFIQGAIPQILGNTSEDFFNKTIELLKQAADICYERIKEIDCITCPCKPEGSMFVMVKMNLSLLEDILDDMDFCCKLAKEESVVILPGSAVGWTNWLRITFAIEPSSLEEGLGRLVLLTYAEGLKLSYRGTDPHVLQRQNKQGNLVIGSCTNPNTLSLCIFYGVLSLLHSIEYDDLNVEDLGGLQIGE</sequence>
<dbReference type="EMBL" id="CM056814">
    <property type="protein sequence ID" value="KAJ8626147.1"/>
    <property type="molecule type" value="Genomic_DNA"/>
</dbReference>
<reference evidence="1 2" key="1">
    <citation type="journal article" date="2022" name="Hortic Res">
        <title>A haplotype resolved chromosomal level avocado genome allows analysis of novel avocado genes.</title>
        <authorList>
            <person name="Nath O."/>
            <person name="Fletcher S.J."/>
            <person name="Hayward A."/>
            <person name="Shaw L.M."/>
            <person name="Masouleh A.K."/>
            <person name="Furtado A."/>
            <person name="Henry R.J."/>
            <person name="Mitter N."/>
        </authorList>
    </citation>
    <scope>NUCLEOTIDE SEQUENCE [LARGE SCALE GENOMIC DNA]</scope>
    <source>
        <strain evidence="2">cv. Hass</strain>
    </source>
</reference>
<proteinExistence type="predicted"/>
<accession>A0ACC2KZ79</accession>
<evidence type="ECO:0000313" key="1">
    <source>
        <dbReference type="EMBL" id="KAJ8626147.1"/>
    </source>
</evidence>